<dbReference type="PANTHER" id="PTHR42206:SF1">
    <property type="entry name" value="METAL-DEPENDENT HYDROLASE"/>
    <property type="match status" value="1"/>
</dbReference>
<evidence type="ECO:0000313" key="2">
    <source>
        <dbReference type="Proteomes" id="UP000053352"/>
    </source>
</evidence>
<keyword evidence="2" id="KW-1185">Reference proteome</keyword>
<dbReference type="STRING" id="2309.CF15_06165"/>
<proteinExistence type="predicted"/>
<protein>
    <submittedName>
        <fullName evidence="1">Uncharacterized protein</fullName>
    </submittedName>
</protein>
<sequence>MVKLLFADAHAHSSPTGLGAAEIARRFREKGGWFMALVMLPPWHYGVDAPPGIEMYFKALERFLTECRRAREAGLRVACLAGFHPAEVDRLVSAGMKPEEVLSLGLRVVDHMAQLCRSGMLDGIGEVGRQHYKTMPERLAIAATVTTRALEHARDYDCLVHLHLENAGPVTVDTTEKLVELASAPRSRVLFHHASTRVAKRAGEKGFWATIPGKKEAMRRAFTEANTDYIMIESDYIDDPKRPCVSSCPWEIIDRQLELLREGVVDEEKLYRVNVDNVVKFYRAEPP</sequence>
<dbReference type="PIRSF" id="PIRSF004961">
    <property type="entry name" value="UCP004961_TatD"/>
    <property type="match status" value="1"/>
</dbReference>
<dbReference type="AlphaFoldDB" id="A0A0V8RWB3"/>
<dbReference type="Proteomes" id="UP000053352">
    <property type="component" value="Unassembled WGS sequence"/>
</dbReference>
<dbReference type="Pfam" id="PF01026">
    <property type="entry name" value="TatD_DNase"/>
    <property type="match status" value="1"/>
</dbReference>
<dbReference type="Gene3D" id="3.20.20.140">
    <property type="entry name" value="Metal-dependent hydrolases"/>
    <property type="match status" value="1"/>
</dbReference>
<dbReference type="PANTHER" id="PTHR42206">
    <property type="entry name" value="METAL-DEPENDENT HYDROLASE-RELATED"/>
    <property type="match status" value="1"/>
</dbReference>
<reference evidence="1 2" key="1">
    <citation type="submission" date="2015-11" db="EMBL/GenBank/DDBJ databases">
        <title>Genome sequence of Pyrodictium occultum PL-19, a marine hyperthermophilic archaeon isolated from Volcano, Italy.</title>
        <authorList>
            <person name="Utturkar S."/>
            <person name="Huber H."/>
            <person name="Leptihn S."/>
            <person name="Brown S."/>
            <person name="Stetter K.O."/>
            <person name="Podar M."/>
        </authorList>
    </citation>
    <scope>NUCLEOTIDE SEQUENCE [LARGE SCALE GENOMIC DNA]</scope>
    <source>
        <strain evidence="1 2">PL-19</strain>
    </source>
</reference>
<dbReference type="OrthoDB" id="52767at2157"/>
<organism evidence="1 2">
    <name type="scientific">Pyrodictium occultum</name>
    <dbReference type="NCBI Taxonomy" id="2309"/>
    <lineage>
        <taxon>Archaea</taxon>
        <taxon>Thermoproteota</taxon>
        <taxon>Thermoprotei</taxon>
        <taxon>Desulfurococcales</taxon>
        <taxon>Pyrodictiaceae</taxon>
        <taxon>Pyrodictium</taxon>
    </lineage>
</organism>
<name>A0A0V8RWB3_PYROC</name>
<dbReference type="InterPro" id="IPR001130">
    <property type="entry name" value="TatD-like"/>
</dbReference>
<comment type="caution">
    <text evidence="1">The sequence shown here is derived from an EMBL/GenBank/DDBJ whole genome shotgun (WGS) entry which is preliminary data.</text>
</comment>
<dbReference type="InterPro" id="IPR011589">
    <property type="entry name" value="UCP004961"/>
</dbReference>
<dbReference type="RefSeq" id="WP_058371006.1">
    <property type="nucleotide sequence ID" value="NZ_LNTB01000001.1"/>
</dbReference>
<dbReference type="SUPFAM" id="SSF51556">
    <property type="entry name" value="Metallo-dependent hydrolases"/>
    <property type="match status" value="1"/>
</dbReference>
<gene>
    <name evidence="1" type="ORF">CF15_06165</name>
</gene>
<evidence type="ECO:0000313" key="1">
    <source>
        <dbReference type="EMBL" id="KSW12324.1"/>
    </source>
</evidence>
<dbReference type="EMBL" id="LNTB01000001">
    <property type="protein sequence ID" value="KSW12324.1"/>
    <property type="molecule type" value="Genomic_DNA"/>
</dbReference>
<dbReference type="GO" id="GO:0016788">
    <property type="term" value="F:hydrolase activity, acting on ester bonds"/>
    <property type="evidence" value="ECO:0007669"/>
    <property type="project" value="InterPro"/>
</dbReference>
<accession>A0A0V8RWB3</accession>
<dbReference type="InterPro" id="IPR032466">
    <property type="entry name" value="Metal_Hydrolase"/>
</dbReference>